<dbReference type="Gene3D" id="3.40.140.10">
    <property type="entry name" value="Cytidine Deaminase, domain 2"/>
    <property type="match status" value="1"/>
</dbReference>
<name>A0AA44CD13_9HYPH</name>
<evidence type="ECO:0000259" key="5">
    <source>
        <dbReference type="PROSITE" id="PS51747"/>
    </source>
</evidence>
<evidence type="ECO:0000256" key="4">
    <source>
        <dbReference type="ARBA" id="ARBA00022833"/>
    </source>
</evidence>
<proteinExistence type="inferred from homology"/>
<evidence type="ECO:0000256" key="2">
    <source>
        <dbReference type="ARBA" id="ARBA00022723"/>
    </source>
</evidence>
<dbReference type="InterPro" id="IPR016192">
    <property type="entry name" value="APOBEC/CMP_deaminase_Zn-bd"/>
</dbReference>
<reference evidence="6" key="1">
    <citation type="submission" date="2020-03" db="EMBL/GenBank/DDBJ databases">
        <title>Ferranicluibacter endophyticum gen. nov., sp. nov., a new genus isolated from Rubus ulmifolius Schott. stem.</title>
        <authorList>
            <person name="Roca-Couso R."/>
            <person name="Flores-Felix J.D."/>
            <person name="Igual J.M."/>
            <person name="Rivas R."/>
        </authorList>
    </citation>
    <scope>NUCLEOTIDE SEQUENCE</scope>
    <source>
        <strain evidence="6">CRRU44</strain>
    </source>
</reference>
<dbReference type="GO" id="GO:0008270">
    <property type="term" value="F:zinc ion binding"/>
    <property type="evidence" value="ECO:0007669"/>
    <property type="project" value="InterPro"/>
</dbReference>
<dbReference type="GO" id="GO:0005737">
    <property type="term" value="C:cytoplasm"/>
    <property type="evidence" value="ECO:0007669"/>
    <property type="project" value="TreeGrafter"/>
</dbReference>
<evidence type="ECO:0000256" key="3">
    <source>
        <dbReference type="ARBA" id="ARBA00022801"/>
    </source>
</evidence>
<dbReference type="GO" id="GO:0004132">
    <property type="term" value="F:dCMP deaminase activity"/>
    <property type="evidence" value="ECO:0007669"/>
    <property type="project" value="TreeGrafter"/>
</dbReference>
<feature type="domain" description="CMP/dCMP-type deaminase" evidence="5">
    <location>
        <begin position="239"/>
        <end position="409"/>
    </location>
</feature>
<evidence type="ECO:0000256" key="1">
    <source>
        <dbReference type="ARBA" id="ARBA00006576"/>
    </source>
</evidence>
<dbReference type="NCBIfam" id="NF041025">
    <property type="entry name" value="antiphage_deaminase"/>
    <property type="match status" value="1"/>
</dbReference>
<dbReference type="PANTHER" id="PTHR11086">
    <property type="entry name" value="DEOXYCYTIDYLATE DEAMINASE-RELATED"/>
    <property type="match status" value="1"/>
</dbReference>
<keyword evidence="7" id="KW-1185">Reference proteome</keyword>
<gene>
    <name evidence="6" type="ORF">G8E10_23845</name>
</gene>
<dbReference type="InterPro" id="IPR015517">
    <property type="entry name" value="dCMP_deaminase-rel"/>
</dbReference>
<dbReference type="PROSITE" id="PS51747">
    <property type="entry name" value="CYT_DCMP_DEAMINASES_2"/>
    <property type="match status" value="1"/>
</dbReference>
<keyword evidence="2" id="KW-0479">Metal-binding</keyword>
<keyword evidence="4" id="KW-0862">Zinc</keyword>
<dbReference type="RefSeq" id="WP_167130926.1">
    <property type="nucleotide sequence ID" value="NZ_JAANCM010000018.1"/>
</dbReference>
<evidence type="ECO:0000313" key="7">
    <source>
        <dbReference type="Proteomes" id="UP001155840"/>
    </source>
</evidence>
<dbReference type="InterPro" id="IPR002125">
    <property type="entry name" value="CMP_dCMP_dom"/>
</dbReference>
<protein>
    <submittedName>
        <fullName evidence="6">dCMP deaminase</fullName>
    </submittedName>
</protein>
<dbReference type="SUPFAM" id="SSF53927">
    <property type="entry name" value="Cytidine deaminase-like"/>
    <property type="match status" value="1"/>
</dbReference>
<dbReference type="InterPro" id="IPR016193">
    <property type="entry name" value="Cytidine_deaminase-like"/>
</dbReference>
<dbReference type="InterPro" id="IPR027417">
    <property type="entry name" value="P-loop_NTPase"/>
</dbReference>
<dbReference type="AlphaFoldDB" id="A0AA44CD13"/>
<dbReference type="Gene3D" id="3.40.50.300">
    <property type="entry name" value="P-loop containing nucleotide triphosphate hydrolases"/>
    <property type="match status" value="1"/>
</dbReference>
<organism evidence="6 7">
    <name type="scientific">Ferranicluibacter rubi</name>
    <dbReference type="NCBI Taxonomy" id="2715133"/>
    <lineage>
        <taxon>Bacteria</taxon>
        <taxon>Pseudomonadati</taxon>
        <taxon>Pseudomonadota</taxon>
        <taxon>Alphaproteobacteria</taxon>
        <taxon>Hyphomicrobiales</taxon>
        <taxon>Rhizobiaceae</taxon>
        <taxon>Ferranicluibacter</taxon>
    </lineage>
</organism>
<dbReference type="Pfam" id="PF00383">
    <property type="entry name" value="dCMP_cyt_deam_1"/>
    <property type="match status" value="1"/>
</dbReference>
<dbReference type="PROSITE" id="PS00903">
    <property type="entry name" value="CYT_DCMP_DEAMINASES_1"/>
    <property type="match status" value="1"/>
</dbReference>
<comment type="caution">
    <text evidence="6">The sequence shown here is derived from an EMBL/GenBank/DDBJ whole genome shotgun (WGS) entry which is preliminary data.</text>
</comment>
<keyword evidence="3" id="KW-0378">Hydrolase</keyword>
<dbReference type="PANTHER" id="PTHR11086:SF18">
    <property type="entry name" value="DEOXYCYTIDYLATE DEAMINASE"/>
    <property type="match status" value="1"/>
</dbReference>
<dbReference type="Proteomes" id="UP001155840">
    <property type="component" value="Unassembled WGS sequence"/>
</dbReference>
<dbReference type="EMBL" id="JAANCM010000018">
    <property type="protein sequence ID" value="NHT78738.1"/>
    <property type="molecule type" value="Genomic_DNA"/>
</dbReference>
<comment type="similarity">
    <text evidence="1">Belongs to the cytidine and deoxycytidylate deaminase family.</text>
</comment>
<sequence>MTPLIPRIEFPEIVIGLVSPIGTPLVETISELKKFFSSVGYTVHELRVTDLFKRMEKIVVPRKELVNKPLNKRYDSYISYGNQLREFANDPSVLAALTVQSIVESRMNKSDISNDKFTKNVFIVHQFKRPEEIDLLRSVYGKVFFQISVYSMRSSRVDYLARKFAEDAGQAVHASFRSSAEQLVDTDENQLKEPFGQRVAKIFHDADLVLNRDVRSPPLVEQLNRFLELLFSSNTITPSKMEYGMFAAKSAALRTSDLSRQVGAAIFSSKGEIIALGSNEVPKAGGGTYWPDEKYDDREFQRKTDSNDRRKKELLEEILRVVDVPMDSLSSEKLKRLSNTGFMDALEYGRIVHAEMSAITDAARLRGALSGSVLYTTTFPCHMCAKHIVSSGISQVYYLEPYPKSLASRLHADSINIDRQERGEYHDYPSVDFSHFFGITPRRYRELFQRNKRKDDEGTLQDYTDDNKIPYVDLKSPFYAYLEDTVMESLRTALHTIEVDGQL</sequence>
<evidence type="ECO:0000313" key="6">
    <source>
        <dbReference type="EMBL" id="NHT78738.1"/>
    </source>
</evidence>
<accession>A0AA44CD13</accession>